<dbReference type="GO" id="GO:0019867">
    <property type="term" value="C:outer membrane"/>
    <property type="evidence" value="ECO:0007669"/>
    <property type="project" value="InterPro"/>
</dbReference>
<organism evidence="7">
    <name type="scientific">hydrothermal vent metagenome</name>
    <dbReference type="NCBI Taxonomy" id="652676"/>
    <lineage>
        <taxon>unclassified sequences</taxon>
        <taxon>metagenomes</taxon>
        <taxon>ecological metagenomes</taxon>
    </lineage>
</organism>
<keyword evidence="4" id="KW-0472">Membrane</keyword>
<accession>A0A3B0UBZ5</accession>
<comment type="subcellular location">
    <subcellularLocation>
        <location evidence="1">Membrane</location>
    </subcellularLocation>
</comment>
<evidence type="ECO:0000313" key="7">
    <source>
        <dbReference type="EMBL" id="VAW22099.1"/>
    </source>
</evidence>
<proteinExistence type="predicted"/>
<dbReference type="PANTHER" id="PTHR12815">
    <property type="entry name" value="SORTING AND ASSEMBLY MACHINERY SAMM50 PROTEIN FAMILY MEMBER"/>
    <property type="match status" value="1"/>
</dbReference>
<dbReference type="PANTHER" id="PTHR12815:SF47">
    <property type="entry name" value="TRANSLOCATION AND ASSEMBLY MODULE SUBUNIT TAMA"/>
    <property type="match status" value="1"/>
</dbReference>
<evidence type="ECO:0000256" key="3">
    <source>
        <dbReference type="ARBA" id="ARBA00022729"/>
    </source>
</evidence>
<dbReference type="Pfam" id="PF01103">
    <property type="entry name" value="Omp85"/>
    <property type="match status" value="1"/>
</dbReference>
<dbReference type="InterPro" id="IPR039910">
    <property type="entry name" value="D15-like"/>
</dbReference>
<keyword evidence="5" id="KW-0998">Cell outer membrane</keyword>
<keyword evidence="3" id="KW-0732">Signal</keyword>
<keyword evidence="2" id="KW-0812">Transmembrane</keyword>
<gene>
    <name evidence="7" type="ORF">MNBD_BACTEROID01-1965</name>
</gene>
<evidence type="ECO:0000256" key="2">
    <source>
        <dbReference type="ARBA" id="ARBA00022692"/>
    </source>
</evidence>
<reference evidence="7" key="1">
    <citation type="submission" date="2018-06" db="EMBL/GenBank/DDBJ databases">
        <authorList>
            <person name="Zhirakovskaya E."/>
        </authorList>
    </citation>
    <scope>NUCLEOTIDE SEQUENCE</scope>
</reference>
<dbReference type="Gene3D" id="3.10.20.310">
    <property type="entry name" value="membrane protein fhac"/>
    <property type="match status" value="1"/>
</dbReference>
<dbReference type="PROSITE" id="PS51257">
    <property type="entry name" value="PROKAR_LIPOPROTEIN"/>
    <property type="match status" value="1"/>
</dbReference>
<protein>
    <recommendedName>
        <fullName evidence="6">Bacterial surface antigen (D15) domain-containing protein</fullName>
    </recommendedName>
</protein>
<feature type="domain" description="Bacterial surface antigen (D15)" evidence="6">
    <location>
        <begin position="377"/>
        <end position="775"/>
    </location>
</feature>
<evidence type="ECO:0000256" key="4">
    <source>
        <dbReference type="ARBA" id="ARBA00023136"/>
    </source>
</evidence>
<dbReference type="Gene3D" id="2.40.160.50">
    <property type="entry name" value="membrane protein fhac: a member of the omp85/tpsb transporter family"/>
    <property type="match status" value="1"/>
</dbReference>
<dbReference type="AlphaFoldDB" id="A0A3B0UBZ5"/>
<sequence length="777" mass="90129">MVIRKSKYKVLFIASAVLIITSCSTGKYIPEGKYLLNKVEVKVDNKSINKEEVRSYIRQKGNLKILGVIRFHLWLYNLSSKKKENGWLKKIGEAPVVYDEVLTQRTNSQLYQYFHNKGYYNAAIEDKLTLNEKKRKADLKYIVETGAPYRIRNINYHISNTTFRNIFFKDTTERIIRRGKLFDVDLLEAERVRIVNLFKNKGYYYFNKDYIFYLADTALFSNQVDIDLRIQPPKSTTENGATDIAFTPFRINNIKVSILQSSPNNKRPLYQELQETDTLKYGHYSFYSSPGYHYRPELFLRFNKLLPGGLFKLDDVKETFNALNRLRQFRFINIRFEQPDSTKDNGLLDCHFQLSPLTRQFISFDVEGTNTSGNLGVAGNLNYMHRNLFHGAEIFRANLRGALERQQTFTNINKDFNTVELGVETSLTIPKLIGPGRLFRYFGDFLPKTVFTLGYNFQRRPIYTRTISNIKFGYDWKTSTYLRHTWNLFDFNMIDLYKFDAEFINSIKDLYIKSSFTDHLVFATNYTLVYNTQETGTRSNYTYMKFSAESAGNILGLITSIGGAEKTVQPDTLGPGTSEYYKIFHKRFAQYVKTDLEFRCGYMVDKYNAIVGRAFIGIGIPYGNFDVLPFEKKYFTGGANGIRAWQVRSLGPGSYKAPPRSYPNQLSDIKLEANLEYRFHLIRMLEGALFFDAGNIWAINDKDNREGAVFKLGSFYKQIALGTGTGLRFDFDYFIFRVDLGMKLHDPTQKSGNGWIIGNRRLKNDDFNISFAIGYPF</sequence>
<dbReference type="EMBL" id="UOEP01000166">
    <property type="protein sequence ID" value="VAW22099.1"/>
    <property type="molecule type" value="Genomic_DNA"/>
</dbReference>
<evidence type="ECO:0000256" key="1">
    <source>
        <dbReference type="ARBA" id="ARBA00004370"/>
    </source>
</evidence>
<evidence type="ECO:0000256" key="5">
    <source>
        <dbReference type="ARBA" id="ARBA00023237"/>
    </source>
</evidence>
<evidence type="ECO:0000259" key="6">
    <source>
        <dbReference type="Pfam" id="PF01103"/>
    </source>
</evidence>
<name>A0A3B0UBZ5_9ZZZZ</name>
<dbReference type="InterPro" id="IPR000184">
    <property type="entry name" value="Bac_surfAg_D15"/>
</dbReference>